<dbReference type="Proteomes" id="UP001064489">
    <property type="component" value="Chromosome 2"/>
</dbReference>
<dbReference type="InterPro" id="IPR011011">
    <property type="entry name" value="Znf_FYVE_PHD"/>
</dbReference>
<keyword evidence="2" id="KW-0863">Zinc-finger</keyword>
<dbReference type="SUPFAM" id="SSF57903">
    <property type="entry name" value="FYVE/PHD zinc finger"/>
    <property type="match status" value="1"/>
</dbReference>
<evidence type="ECO:0000313" key="6">
    <source>
        <dbReference type="EMBL" id="KAI9160086.1"/>
    </source>
</evidence>
<dbReference type="EMBL" id="JAJSOW010000106">
    <property type="protein sequence ID" value="KAI9160086.1"/>
    <property type="molecule type" value="Genomic_DNA"/>
</dbReference>
<evidence type="ECO:0000256" key="3">
    <source>
        <dbReference type="ARBA" id="ARBA00022833"/>
    </source>
</evidence>
<reference evidence="6" key="1">
    <citation type="journal article" date="2022" name="Plant J.">
        <title>Strategies of tolerance reflected in two North American maple genomes.</title>
        <authorList>
            <person name="McEvoy S.L."/>
            <person name="Sezen U.U."/>
            <person name="Trouern-Trend A."/>
            <person name="McMahon S.M."/>
            <person name="Schaberg P.G."/>
            <person name="Yang J."/>
            <person name="Wegrzyn J.L."/>
            <person name="Swenson N.G."/>
        </authorList>
    </citation>
    <scope>NUCLEOTIDE SEQUENCE</scope>
    <source>
        <strain evidence="6">91603</strain>
    </source>
</reference>
<feature type="chain" id="PRO_5042073478" description="Zinc finger PHD-type domain-containing protein" evidence="4">
    <location>
        <begin position="24"/>
        <end position="113"/>
    </location>
</feature>
<dbReference type="AlphaFoldDB" id="A0AAD5ID03"/>
<evidence type="ECO:0000256" key="1">
    <source>
        <dbReference type="ARBA" id="ARBA00022723"/>
    </source>
</evidence>
<protein>
    <recommendedName>
        <fullName evidence="5">Zinc finger PHD-type domain-containing protein</fullName>
    </recommendedName>
</protein>
<dbReference type="Pfam" id="PF00628">
    <property type="entry name" value="PHD"/>
    <property type="match status" value="1"/>
</dbReference>
<dbReference type="InterPro" id="IPR001965">
    <property type="entry name" value="Znf_PHD"/>
</dbReference>
<organism evidence="6 7">
    <name type="scientific">Acer negundo</name>
    <name type="common">Box elder</name>
    <dbReference type="NCBI Taxonomy" id="4023"/>
    <lineage>
        <taxon>Eukaryota</taxon>
        <taxon>Viridiplantae</taxon>
        <taxon>Streptophyta</taxon>
        <taxon>Embryophyta</taxon>
        <taxon>Tracheophyta</taxon>
        <taxon>Spermatophyta</taxon>
        <taxon>Magnoliopsida</taxon>
        <taxon>eudicotyledons</taxon>
        <taxon>Gunneridae</taxon>
        <taxon>Pentapetalae</taxon>
        <taxon>rosids</taxon>
        <taxon>malvids</taxon>
        <taxon>Sapindales</taxon>
        <taxon>Sapindaceae</taxon>
        <taxon>Hippocastanoideae</taxon>
        <taxon>Acereae</taxon>
        <taxon>Acer</taxon>
    </lineage>
</organism>
<evidence type="ECO:0000259" key="5">
    <source>
        <dbReference type="SMART" id="SM00249"/>
    </source>
</evidence>
<evidence type="ECO:0000256" key="4">
    <source>
        <dbReference type="SAM" id="SignalP"/>
    </source>
</evidence>
<keyword evidence="1" id="KW-0479">Metal-binding</keyword>
<evidence type="ECO:0000256" key="2">
    <source>
        <dbReference type="ARBA" id="ARBA00022771"/>
    </source>
</evidence>
<feature type="domain" description="Zinc finger PHD-type" evidence="5">
    <location>
        <begin position="44"/>
        <end position="90"/>
    </location>
</feature>
<proteinExistence type="predicted"/>
<dbReference type="InterPro" id="IPR019787">
    <property type="entry name" value="Znf_PHD-finger"/>
</dbReference>
<dbReference type="InterPro" id="IPR013083">
    <property type="entry name" value="Znf_RING/FYVE/PHD"/>
</dbReference>
<dbReference type="Gene3D" id="3.30.40.10">
    <property type="entry name" value="Zinc/RING finger domain, C3HC4 (zinc finger)"/>
    <property type="match status" value="1"/>
</dbReference>
<comment type="caution">
    <text evidence="6">The sequence shown here is derived from an EMBL/GenBank/DDBJ whole genome shotgun (WGS) entry which is preliminary data.</text>
</comment>
<evidence type="ECO:0000313" key="7">
    <source>
        <dbReference type="Proteomes" id="UP001064489"/>
    </source>
</evidence>
<accession>A0AAD5ID03</accession>
<dbReference type="GO" id="GO:0008270">
    <property type="term" value="F:zinc ion binding"/>
    <property type="evidence" value="ECO:0007669"/>
    <property type="project" value="UniProtKB-KW"/>
</dbReference>
<sequence>MCTWIQSSIEIAAVAFFLNLANTILINAADSAHESNESDDEFQICEISNGEEERKKLLQCSCCGQLVHAGCLVPPVTESVPSDWSCHSCKEKTEEYLQSRHAYLTELLKRFYL</sequence>
<gene>
    <name evidence="6" type="ORF">LWI28_004946</name>
</gene>
<keyword evidence="7" id="KW-1185">Reference proteome</keyword>
<keyword evidence="4" id="KW-0732">Signal</keyword>
<dbReference type="SMART" id="SM00249">
    <property type="entry name" value="PHD"/>
    <property type="match status" value="1"/>
</dbReference>
<keyword evidence="3" id="KW-0862">Zinc</keyword>
<name>A0AAD5ID03_ACENE</name>
<reference evidence="6" key="2">
    <citation type="submission" date="2023-02" db="EMBL/GenBank/DDBJ databases">
        <authorList>
            <person name="Swenson N.G."/>
            <person name="Wegrzyn J.L."/>
            <person name="Mcevoy S.L."/>
        </authorList>
    </citation>
    <scope>NUCLEOTIDE SEQUENCE</scope>
    <source>
        <strain evidence="6">91603</strain>
        <tissue evidence="6">Leaf</tissue>
    </source>
</reference>
<feature type="signal peptide" evidence="4">
    <location>
        <begin position="1"/>
        <end position="23"/>
    </location>
</feature>